<evidence type="ECO:0000256" key="1">
    <source>
        <dbReference type="ARBA" id="ARBA00004141"/>
    </source>
</evidence>
<dbReference type="InterPro" id="IPR036259">
    <property type="entry name" value="MFS_trans_sf"/>
</dbReference>
<feature type="transmembrane region" description="Helical" evidence="5">
    <location>
        <begin position="429"/>
        <end position="449"/>
    </location>
</feature>
<dbReference type="InParanoid" id="A0A7M7QJE6"/>
<dbReference type="KEGG" id="nvi:103316092"/>
<feature type="transmembrane region" description="Helical" evidence="5">
    <location>
        <begin position="354"/>
        <end position="377"/>
    </location>
</feature>
<dbReference type="RefSeq" id="XP_031787758.1">
    <property type="nucleotide sequence ID" value="XM_031931898.1"/>
</dbReference>
<feature type="transmembrane region" description="Helical" evidence="5">
    <location>
        <begin position="97"/>
        <end position="117"/>
    </location>
</feature>
<protein>
    <recommendedName>
        <fullName evidence="6">Major facilitator superfamily (MFS) profile domain-containing protein</fullName>
    </recommendedName>
</protein>
<evidence type="ECO:0000256" key="4">
    <source>
        <dbReference type="ARBA" id="ARBA00023136"/>
    </source>
</evidence>
<keyword evidence="8" id="KW-1185">Reference proteome</keyword>
<organism evidence="7 8">
    <name type="scientific">Nasonia vitripennis</name>
    <name type="common">Parasitic wasp</name>
    <dbReference type="NCBI Taxonomy" id="7425"/>
    <lineage>
        <taxon>Eukaryota</taxon>
        <taxon>Metazoa</taxon>
        <taxon>Ecdysozoa</taxon>
        <taxon>Arthropoda</taxon>
        <taxon>Hexapoda</taxon>
        <taxon>Insecta</taxon>
        <taxon>Pterygota</taxon>
        <taxon>Neoptera</taxon>
        <taxon>Endopterygota</taxon>
        <taxon>Hymenoptera</taxon>
        <taxon>Apocrita</taxon>
        <taxon>Proctotrupomorpha</taxon>
        <taxon>Chalcidoidea</taxon>
        <taxon>Pteromalidae</taxon>
        <taxon>Pteromalinae</taxon>
        <taxon>Nasonia</taxon>
    </lineage>
</organism>
<dbReference type="GO" id="GO:0022857">
    <property type="term" value="F:transmembrane transporter activity"/>
    <property type="evidence" value="ECO:0007669"/>
    <property type="project" value="InterPro"/>
</dbReference>
<feature type="domain" description="Major facilitator superfamily (MFS) profile" evidence="6">
    <location>
        <begin position="35"/>
        <end position="484"/>
    </location>
</feature>
<dbReference type="SMR" id="A0A7M7QJE6"/>
<evidence type="ECO:0000259" key="6">
    <source>
        <dbReference type="PROSITE" id="PS50850"/>
    </source>
</evidence>
<dbReference type="SUPFAM" id="SSF103473">
    <property type="entry name" value="MFS general substrate transporter"/>
    <property type="match status" value="1"/>
</dbReference>
<dbReference type="Gene3D" id="1.20.1250.20">
    <property type="entry name" value="MFS general substrate transporter like domains"/>
    <property type="match status" value="1"/>
</dbReference>
<dbReference type="InterPro" id="IPR020846">
    <property type="entry name" value="MFS_dom"/>
</dbReference>
<reference evidence="7" key="1">
    <citation type="submission" date="2021-01" db="UniProtKB">
        <authorList>
            <consortium name="EnsemblMetazoa"/>
        </authorList>
    </citation>
    <scope>IDENTIFICATION</scope>
</reference>
<keyword evidence="3 5" id="KW-1133">Transmembrane helix</keyword>
<dbReference type="GO" id="GO:0016020">
    <property type="term" value="C:membrane"/>
    <property type="evidence" value="ECO:0007669"/>
    <property type="project" value="UniProtKB-SubCell"/>
</dbReference>
<comment type="subcellular location">
    <subcellularLocation>
        <location evidence="1">Membrane</location>
        <topology evidence="1">Multi-pass membrane protein</topology>
    </subcellularLocation>
</comment>
<dbReference type="PROSITE" id="PS50850">
    <property type="entry name" value="MFS"/>
    <property type="match status" value="1"/>
</dbReference>
<feature type="transmembrane region" description="Helical" evidence="5">
    <location>
        <begin position="188"/>
        <end position="205"/>
    </location>
</feature>
<feature type="transmembrane region" description="Helical" evidence="5">
    <location>
        <begin position="397"/>
        <end position="417"/>
    </location>
</feature>
<dbReference type="Pfam" id="PF00083">
    <property type="entry name" value="Sugar_tr"/>
    <property type="match status" value="1"/>
</dbReference>
<keyword evidence="2 5" id="KW-0812">Transmembrane</keyword>
<feature type="transmembrane region" description="Helical" evidence="5">
    <location>
        <begin position="286"/>
        <end position="311"/>
    </location>
</feature>
<evidence type="ECO:0000256" key="3">
    <source>
        <dbReference type="ARBA" id="ARBA00022989"/>
    </source>
</evidence>
<dbReference type="GeneID" id="103316092"/>
<evidence type="ECO:0000256" key="5">
    <source>
        <dbReference type="SAM" id="Phobius"/>
    </source>
</evidence>
<dbReference type="EnsemblMetazoa" id="XM_031931898">
    <property type="protein sequence ID" value="XP_031787758"/>
    <property type="gene ID" value="LOC103316092"/>
</dbReference>
<dbReference type="OrthoDB" id="4142200at2759"/>
<proteinExistence type="predicted"/>
<feature type="transmembrane region" description="Helical" evidence="5">
    <location>
        <begin position="461"/>
        <end position="480"/>
    </location>
</feature>
<dbReference type="PANTHER" id="PTHR48021">
    <property type="match status" value="1"/>
</dbReference>
<evidence type="ECO:0000256" key="2">
    <source>
        <dbReference type="ARBA" id="ARBA00022692"/>
    </source>
</evidence>
<dbReference type="PANTHER" id="PTHR48021:SF39">
    <property type="entry name" value="MAJOR FACILITATOR SUPERFAMILY (MFS) PROFILE DOMAIN-CONTAINING PROTEIN"/>
    <property type="match status" value="1"/>
</dbReference>
<evidence type="ECO:0000313" key="8">
    <source>
        <dbReference type="Proteomes" id="UP000002358"/>
    </source>
</evidence>
<dbReference type="AlphaFoldDB" id="A0A7M7QJE6"/>
<accession>A0A7M7QJE6</accession>
<name>A0A7M7QJE6_NASVI</name>
<dbReference type="Proteomes" id="UP000002358">
    <property type="component" value="Chromosome 5"/>
</dbReference>
<keyword evidence="4 5" id="KW-0472">Membrane</keyword>
<dbReference type="InterPro" id="IPR050549">
    <property type="entry name" value="MFS_Trehalose_Transporter"/>
</dbReference>
<evidence type="ECO:0000313" key="7">
    <source>
        <dbReference type="EnsemblMetazoa" id="XP_031787758"/>
    </source>
</evidence>
<feature type="transmembrane region" description="Helical" evidence="5">
    <location>
        <begin position="323"/>
        <end position="347"/>
    </location>
</feature>
<dbReference type="InterPro" id="IPR005828">
    <property type="entry name" value="MFS_sugar_transport-like"/>
</dbReference>
<sequence>MNLWRSIRKIEEELSHQDSELPSNFKRIASQCCGVLAANSIKFTTSTFHGFHIMLIAELHKKDSEIDITLNQLTWLASLDFLVPIGSISTAFITQRVGSRLVMLWCSILYVTIWLSYSYSTSTTMLMTAQILYSLTRGALKTPTSTYVTEISEPRLRGSFLATCHLASTFGTFFSLLMGSLLYWRTVALINIAFPIVSFIVILAIPDSPMWLASQGRLDEAEDALCWLRGWARTAVHVRSEYQSLVESFNRSSFFSTVAHDESSEQNSRKLERLRAKLKPYSQRSFYLPLASVSLIYFIHFFSGVSAIQVYSMLIFREMDSPIHVSVATTSMGAMRIIGALVVFLCIRLSGKRRLVFGSLLVAGGCHLVISGVGFLLQHLPPQISPESTPYPWVSPIAMIIAVFANSSGVETIVHMLNCEIFPLSIRYIGSAIGGSVGSVMQSIMSKAFLYMLDGLTLPGLFLYFGLMNGVAMIAYYFVFPETEGRSLKEIEEHYGGIKSLTDDDGRNERREKNI</sequence>